<dbReference type="OrthoDB" id="2490994at2759"/>
<keyword evidence="3" id="KW-1185">Reference proteome</keyword>
<evidence type="ECO:0000313" key="3">
    <source>
        <dbReference type="Proteomes" id="UP000439903"/>
    </source>
</evidence>
<reference evidence="2 3" key="1">
    <citation type="journal article" date="2019" name="Environ. Microbiol.">
        <title>At the nexus of three kingdoms: the genome of the mycorrhizal fungus Gigaspora margarita provides insights into plant, endobacterial and fungal interactions.</title>
        <authorList>
            <person name="Venice F."/>
            <person name="Ghignone S."/>
            <person name="Salvioli di Fossalunga A."/>
            <person name="Amselem J."/>
            <person name="Novero M."/>
            <person name="Xianan X."/>
            <person name="Sedzielewska Toro K."/>
            <person name="Morin E."/>
            <person name="Lipzen A."/>
            <person name="Grigoriev I.V."/>
            <person name="Henrissat B."/>
            <person name="Martin F.M."/>
            <person name="Bonfante P."/>
        </authorList>
    </citation>
    <scope>NUCLEOTIDE SEQUENCE [LARGE SCALE GENOMIC DNA]</scope>
    <source>
        <strain evidence="2 3">BEG34</strain>
    </source>
</reference>
<comment type="caution">
    <text evidence="2">The sequence shown here is derived from an EMBL/GenBank/DDBJ whole genome shotgun (WGS) entry which is preliminary data.</text>
</comment>
<organism evidence="2 3">
    <name type="scientific">Gigaspora margarita</name>
    <dbReference type="NCBI Taxonomy" id="4874"/>
    <lineage>
        <taxon>Eukaryota</taxon>
        <taxon>Fungi</taxon>
        <taxon>Fungi incertae sedis</taxon>
        <taxon>Mucoromycota</taxon>
        <taxon>Glomeromycotina</taxon>
        <taxon>Glomeromycetes</taxon>
        <taxon>Diversisporales</taxon>
        <taxon>Gigasporaceae</taxon>
        <taxon>Gigaspora</taxon>
    </lineage>
</organism>
<sequence length="175" mass="19809">MSMRYAKEKGLTSNQGDKIGGCIPNIEVEVDDVKMVQKFYIKRQLSSDVILGMLWVAKTRCATSELMKSDNVDYEGKKSKDINKSNNRESNSMKVINSKDVPMKSDHQDEFEVVDNMGEAADGKMNKSRIRYQAKCDVRSFIRLSDLSYQKVKVSGVSEGKDKRLVFEDSIKSTS</sequence>
<dbReference type="AlphaFoldDB" id="A0A8H3XAT8"/>
<proteinExistence type="predicted"/>
<evidence type="ECO:0000313" key="2">
    <source>
        <dbReference type="EMBL" id="KAF0441700.1"/>
    </source>
</evidence>
<evidence type="ECO:0000256" key="1">
    <source>
        <dbReference type="SAM" id="MobiDB-lite"/>
    </source>
</evidence>
<gene>
    <name evidence="2" type="ORF">F8M41_003767</name>
</gene>
<protein>
    <submittedName>
        <fullName evidence="2">Uncharacterized protein</fullName>
    </submittedName>
</protein>
<feature type="compositionally biased region" description="Basic and acidic residues" evidence="1">
    <location>
        <begin position="74"/>
        <end position="87"/>
    </location>
</feature>
<dbReference type="EMBL" id="WTPW01001335">
    <property type="protein sequence ID" value="KAF0441700.1"/>
    <property type="molecule type" value="Genomic_DNA"/>
</dbReference>
<feature type="region of interest" description="Disordered" evidence="1">
    <location>
        <begin position="74"/>
        <end position="104"/>
    </location>
</feature>
<dbReference type="Proteomes" id="UP000439903">
    <property type="component" value="Unassembled WGS sequence"/>
</dbReference>
<accession>A0A8H3XAT8</accession>
<name>A0A8H3XAT8_GIGMA</name>